<protein>
    <submittedName>
        <fullName evidence="1">RecA/RadA family phage recombinase</fullName>
    </submittedName>
</protein>
<keyword evidence="2" id="KW-1185">Reference proteome</keyword>
<dbReference type="EMBL" id="JAUSQM010000001">
    <property type="protein sequence ID" value="MDP9820391.1"/>
    <property type="molecule type" value="Genomic_DNA"/>
</dbReference>
<comment type="caution">
    <text evidence="1">The sequence shown here is derived from an EMBL/GenBank/DDBJ whole genome shotgun (WGS) entry which is preliminary data.</text>
</comment>
<name>A0ABT9NJ02_9ACTN</name>
<dbReference type="Pfam" id="PF09956">
    <property type="entry name" value="Phage_cement_2"/>
    <property type="match status" value="1"/>
</dbReference>
<accession>A0ABT9NJ02</accession>
<reference evidence="1 2" key="1">
    <citation type="submission" date="2023-07" db="EMBL/GenBank/DDBJ databases">
        <title>Sequencing the genomes of 1000 actinobacteria strains.</title>
        <authorList>
            <person name="Klenk H.-P."/>
        </authorList>
    </citation>
    <scope>NUCLEOTIDE SEQUENCE [LARGE SCALE GENOMIC DNA]</scope>
    <source>
        <strain evidence="1 2">GD13</strain>
    </source>
</reference>
<evidence type="ECO:0000313" key="2">
    <source>
        <dbReference type="Proteomes" id="UP001240447"/>
    </source>
</evidence>
<gene>
    <name evidence="1" type="ORF">J2S59_000200</name>
</gene>
<sequence>MSKNLVFAGDSPAISLPVPAGTRSGDPVKVGGIVGVVDGDRTETVNGVKYGAVGHPEGYAPVAPDGTYSLPVPEAVSAAGTAIYIKSDNTLTTTATDNTLFGHTVPVIDRGVASGATKSADSGGAVGRVNVRIARI</sequence>
<dbReference type="Proteomes" id="UP001240447">
    <property type="component" value="Unassembled WGS sequence"/>
</dbReference>
<dbReference type="RefSeq" id="WP_068125095.1">
    <property type="nucleotide sequence ID" value="NZ_CCXJ01000797.2"/>
</dbReference>
<evidence type="ECO:0000313" key="1">
    <source>
        <dbReference type="EMBL" id="MDP9820391.1"/>
    </source>
</evidence>
<dbReference type="InterPro" id="IPR011231">
    <property type="entry name" value="Phage_VT1-Sakai_H0018"/>
</dbReference>
<organism evidence="1 2">
    <name type="scientific">Nocardioides massiliensis</name>
    <dbReference type="NCBI Taxonomy" id="1325935"/>
    <lineage>
        <taxon>Bacteria</taxon>
        <taxon>Bacillati</taxon>
        <taxon>Actinomycetota</taxon>
        <taxon>Actinomycetes</taxon>
        <taxon>Propionibacteriales</taxon>
        <taxon>Nocardioidaceae</taxon>
        <taxon>Nocardioides</taxon>
    </lineage>
</organism>
<proteinExistence type="predicted"/>